<keyword evidence="2" id="KW-0732">Signal</keyword>
<name>A0A0N4WK73_HAEPC</name>
<evidence type="ECO:0000313" key="5">
    <source>
        <dbReference type="WBParaSite" id="HPLM_0001146101-mRNA-1"/>
    </source>
</evidence>
<organism evidence="5">
    <name type="scientific">Haemonchus placei</name>
    <name type="common">Barber's pole worm</name>
    <dbReference type="NCBI Taxonomy" id="6290"/>
    <lineage>
        <taxon>Eukaryota</taxon>
        <taxon>Metazoa</taxon>
        <taxon>Ecdysozoa</taxon>
        <taxon>Nematoda</taxon>
        <taxon>Chromadorea</taxon>
        <taxon>Rhabditida</taxon>
        <taxon>Rhabditina</taxon>
        <taxon>Rhabditomorpha</taxon>
        <taxon>Strongyloidea</taxon>
        <taxon>Trichostrongylidae</taxon>
        <taxon>Haemonchus</taxon>
    </lineage>
</organism>
<accession>A0A0N4WK73</accession>
<dbReference type="WBParaSite" id="HPLM_0001146101-mRNA-1">
    <property type="protein sequence ID" value="HPLM_0001146101-mRNA-1"/>
    <property type="gene ID" value="HPLM_0001146101"/>
</dbReference>
<dbReference type="Proteomes" id="UP000268014">
    <property type="component" value="Unassembled WGS sequence"/>
</dbReference>
<feature type="region of interest" description="Disordered" evidence="1">
    <location>
        <begin position="79"/>
        <end position="98"/>
    </location>
</feature>
<evidence type="ECO:0000313" key="3">
    <source>
        <dbReference type="EMBL" id="VDO42909.1"/>
    </source>
</evidence>
<reference evidence="5" key="1">
    <citation type="submission" date="2017-02" db="UniProtKB">
        <authorList>
            <consortium name="WormBaseParasite"/>
        </authorList>
    </citation>
    <scope>IDENTIFICATION</scope>
</reference>
<evidence type="ECO:0000256" key="2">
    <source>
        <dbReference type="SAM" id="SignalP"/>
    </source>
</evidence>
<proteinExistence type="predicted"/>
<keyword evidence="4" id="KW-1185">Reference proteome</keyword>
<feature type="signal peptide" evidence="2">
    <location>
        <begin position="1"/>
        <end position="20"/>
    </location>
</feature>
<feature type="chain" id="PRO_5043123804" evidence="2">
    <location>
        <begin position="21"/>
        <end position="98"/>
    </location>
</feature>
<dbReference type="AlphaFoldDB" id="A0A0N4WK73"/>
<reference evidence="3 4" key="2">
    <citation type="submission" date="2018-11" db="EMBL/GenBank/DDBJ databases">
        <authorList>
            <consortium name="Pathogen Informatics"/>
        </authorList>
    </citation>
    <scope>NUCLEOTIDE SEQUENCE [LARGE SCALE GENOMIC DNA]</scope>
    <source>
        <strain evidence="3 4">MHpl1</strain>
    </source>
</reference>
<evidence type="ECO:0000256" key="1">
    <source>
        <dbReference type="SAM" id="MobiDB-lite"/>
    </source>
</evidence>
<protein>
    <submittedName>
        <fullName evidence="5">Secreted protein</fullName>
    </submittedName>
</protein>
<evidence type="ECO:0000313" key="4">
    <source>
        <dbReference type="Proteomes" id="UP000268014"/>
    </source>
</evidence>
<sequence>MWTTWVSALGMLLGPTTLMGVHVPTPHKKVAGSIPEWRAIKNRETTINDTLHLVRSSSVLPRQSGAIGAGMLLSLPTKLDDDYGSDDALEDMPAERFD</sequence>
<feature type="compositionally biased region" description="Acidic residues" evidence="1">
    <location>
        <begin position="82"/>
        <end position="92"/>
    </location>
</feature>
<gene>
    <name evidence="3" type="ORF">HPLM_LOCUS11453</name>
</gene>
<dbReference type="EMBL" id="UZAF01017573">
    <property type="protein sequence ID" value="VDO42909.1"/>
    <property type="molecule type" value="Genomic_DNA"/>
</dbReference>